<dbReference type="SUPFAM" id="SSF53067">
    <property type="entry name" value="Actin-like ATPase domain"/>
    <property type="match status" value="2"/>
</dbReference>
<dbReference type="GO" id="GO:0005829">
    <property type="term" value="C:cytosol"/>
    <property type="evidence" value="ECO:0007669"/>
    <property type="project" value="TreeGrafter"/>
</dbReference>
<dbReference type="GO" id="GO:0004370">
    <property type="term" value="F:glycerol kinase activity"/>
    <property type="evidence" value="ECO:0007669"/>
    <property type="project" value="TreeGrafter"/>
</dbReference>
<protein>
    <recommendedName>
        <fullName evidence="8">Rhamnulokinase</fullName>
        <ecNumber evidence="8">2.7.1.5</ecNumber>
    </recommendedName>
</protein>
<evidence type="ECO:0000259" key="10">
    <source>
        <dbReference type="Pfam" id="PF02782"/>
    </source>
</evidence>
<evidence type="ECO:0000313" key="14">
    <source>
        <dbReference type="Proteomes" id="UP000446657"/>
    </source>
</evidence>
<dbReference type="CDD" id="cd07771">
    <property type="entry name" value="ASKHA_NBD_FGGY_RhaB-like"/>
    <property type="match status" value="1"/>
</dbReference>
<accession>A0A173TD47</accession>
<evidence type="ECO:0000313" key="12">
    <source>
        <dbReference type="EMBL" id="MTR80656.1"/>
    </source>
</evidence>
<evidence type="ECO:0000313" key="13">
    <source>
        <dbReference type="Proteomes" id="UP000095495"/>
    </source>
</evidence>
<dbReference type="PANTHER" id="PTHR10196">
    <property type="entry name" value="SUGAR KINASE"/>
    <property type="match status" value="1"/>
</dbReference>
<evidence type="ECO:0000256" key="6">
    <source>
        <dbReference type="ARBA" id="ARBA00023157"/>
    </source>
</evidence>
<dbReference type="GO" id="GO:0006071">
    <property type="term" value="P:glycerol metabolic process"/>
    <property type="evidence" value="ECO:0007669"/>
    <property type="project" value="TreeGrafter"/>
</dbReference>
<feature type="domain" description="Carbohydrate kinase FGGY N-terminal" evidence="9">
    <location>
        <begin position="5"/>
        <end position="245"/>
    </location>
</feature>
<evidence type="ECO:0000256" key="5">
    <source>
        <dbReference type="ARBA" id="ARBA00022840"/>
    </source>
</evidence>
<dbReference type="InterPro" id="IPR013449">
    <property type="entry name" value="Rhamnulokinase"/>
</dbReference>
<evidence type="ECO:0000256" key="2">
    <source>
        <dbReference type="ARBA" id="ARBA00022679"/>
    </source>
</evidence>
<dbReference type="Pfam" id="PF00370">
    <property type="entry name" value="FGGY_N"/>
    <property type="match status" value="1"/>
</dbReference>
<dbReference type="EMBL" id="CYXV01000008">
    <property type="protein sequence ID" value="CUN00069.1"/>
    <property type="molecule type" value="Genomic_DNA"/>
</dbReference>
<keyword evidence="2 11" id="KW-0808">Transferase</keyword>
<dbReference type="Proteomes" id="UP000446657">
    <property type="component" value="Unassembled WGS sequence"/>
</dbReference>
<evidence type="ECO:0000256" key="8">
    <source>
        <dbReference type="NCBIfam" id="TIGR02627"/>
    </source>
</evidence>
<keyword evidence="6" id="KW-1015">Disulfide bond</keyword>
<evidence type="ECO:0000313" key="11">
    <source>
        <dbReference type="EMBL" id="CUN00069.1"/>
    </source>
</evidence>
<evidence type="ECO:0000256" key="7">
    <source>
        <dbReference type="ARBA" id="ARBA00023308"/>
    </source>
</evidence>
<dbReference type="EC" id="2.7.1.5" evidence="8"/>
<dbReference type="GO" id="GO:0008993">
    <property type="term" value="F:rhamnulokinase activity"/>
    <property type="evidence" value="ECO:0007669"/>
    <property type="project" value="UniProtKB-UniRule"/>
</dbReference>
<evidence type="ECO:0000256" key="4">
    <source>
        <dbReference type="ARBA" id="ARBA00022777"/>
    </source>
</evidence>
<name>A0A173TD47_9FIRM</name>
<evidence type="ECO:0000259" key="9">
    <source>
        <dbReference type="Pfam" id="PF00370"/>
    </source>
</evidence>
<organism evidence="11 13">
    <name type="scientific">Roseburia faecis</name>
    <dbReference type="NCBI Taxonomy" id="301302"/>
    <lineage>
        <taxon>Bacteria</taxon>
        <taxon>Bacillati</taxon>
        <taxon>Bacillota</taxon>
        <taxon>Clostridia</taxon>
        <taxon>Lachnospirales</taxon>
        <taxon>Lachnospiraceae</taxon>
        <taxon>Roseburia</taxon>
    </lineage>
</organism>
<dbReference type="PANTHER" id="PTHR10196:SF93">
    <property type="entry name" value="L-RHAMNULOKINASE"/>
    <property type="match status" value="1"/>
</dbReference>
<evidence type="ECO:0000256" key="1">
    <source>
        <dbReference type="ARBA" id="ARBA00009156"/>
    </source>
</evidence>
<dbReference type="Pfam" id="PF02782">
    <property type="entry name" value="FGGY_C"/>
    <property type="match status" value="1"/>
</dbReference>
<dbReference type="Gene3D" id="3.30.420.40">
    <property type="match status" value="2"/>
</dbReference>
<keyword evidence="4 11" id="KW-0418">Kinase</keyword>
<dbReference type="GO" id="GO:0005524">
    <property type="term" value="F:ATP binding"/>
    <property type="evidence" value="ECO:0007669"/>
    <property type="project" value="UniProtKB-KW"/>
</dbReference>
<dbReference type="NCBIfam" id="TIGR02627">
    <property type="entry name" value="rhamnulo_kin"/>
    <property type="match status" value="1"/>
</dbReference>
<dbReference type="GO" id="GO:0019301">
    <property type="term" value="P:rhamnose catabolic process"/>
    <property type="evidence" value="ECO:0007669"/>
    <property type="project" value="UniProtKB-UniRule"/>
</dbReference>
<dbReference type="InterPro" id="IPR018485">
    <property type="entry name" value="FGGY_C"/>
</dbReference>
<gene>
    <name evidence="11" type="primary">rhaB</name>
    <name evidence="11" type="ORF">ERS852420_02055</name>
    <name evidence="12" type="ORF">GMD30_02815</name>
</gene>
<sequence>MENRYYLAIDIGASSGRHILAHKKDGRIVLEEIYRFPNGMQEHNGHKVWNVDQLFGEIQTGMKKCADIGKIPYSMGIDTWAVDFVLLDDQGQRIGDAVAYRDARTDGMDKQVYEIISENDLYEITGIQKQKFNTIYQLMALKQQNPESLDRAQSMLMIPDYFNFLLTGNKLQEYTNATTTQLVDPKANDWNWALIDRLGYPRTLFQTIMMAGSIVGNLADSIQKQVGFECKVVLPATHDTASAVMAVPSKEEQPLYISSGTWSLMGTELKEAACDEQSRKHNMTNEGGYDYRFRYLKNIMGLWMIQSVRKEIAPELGFGEISELASKQTIPSFVDANDPRFLAPEHMTSEVQKACKESGQQVPQGIAEVACVIYNSLAKCYADTAKEIEKLTGKTYDCIQIVGGGANADYLNKLTAFFTKKTIYAGPTEATAIGNLCAQMIAAGELENLKEARQCVYASFPIHKYEK</sequence>
<reference evidence="11 13" key="1">
    <citation type="submission" date="2015-09" db="EMBL/GenBank/DDBJ databases">
        <authorList>
            <consortium name="Pathogen Informatics"/>
        </authorList>
    </citation>
    <scope>NUCLEOTIDE SEQUENCE [LARGE SCALE GENOMIC DNA]</scope>
    <source>
        <strain evidence="11 13">2789STDY5608863</strain>
    </source>
</reference>
<reference evidence="12 14" key="2">
    <citation type="journal article" date="2019" name="Nat. Med.">
        <title>A library of human gut bacterial isolates paired with longitudinal multiomics data enables mechanistic microbiome research.</title>
        <authorList>
            <person name="Poyet M."/>
            <person name="Groussin M."/>
            <person name="Gibbons S.M."/>
            <person name="Avila-Pacheco J."/>
            <person name="Jiang X."/>
            <person name="Kearney S.M."/>
            <person name="Perrotta A.R."/>
            <person name="Berdy B."/>
            <person name="Zhao S."/>
            <person name="Lieberman T.D."/>
            <person name="Swanson P.K."/>
            <person name="Smith M."/>
            <person name="Roesemann S."/>
            <person name="Alexander J.E."/>
            <person name="Rich S.A."/>
            <person name="Livny J."/>
            <person name="Vlamakis H."/>
            <person name="Clish C."/>
            <person name="Bullock K."/>
            <person name="Deik A."/>
            <person name="Scott J."/>
            <person name="Pierce K.A."/>
            <person name="Xavier R.J."/>
            <person name="Alm E.J."/>
        </authorList>
    </citation>
    <scope>NUCLEOTIDE SEQUENCE [LARGE SCALE GENOMIC DNA]</scope>
    <source>
        <strain evidence="12 14">BIOML-A1</strain>
    </source>
</reference>
<keyword evidence="5" id="KW-0067">ATP-binding</keyword>
<dbReference type="InterPro" id="IPR018484">
    <property type="entry name" value="FGGY_N"/>
</dbReference>
<comment type="similarity">
    <text evidence="1">Belongs to the FGGY kinase family.</text>
</comment>
<dbReference type="EMBL" id="WNAL01000004">
    <property type="protein sequence ID" value="MTR80656.1"/>
    <property type="molecule type" value="Genomic_DNA"/>
</dbReference>
<keyword evidence="7" id="KW-0684">Rhamnose metabolism</keyword>
<dbReference type="InterPro" id="IPR043129">
    <property type="entry name" value="ATPase_NBD"/>
</dbReference>
<dbReference type="AlphaFoldDB" id="A0A173TD47"/>
<proteinExistence type="inferred from homology"/>
<feature type="domain" description="Carbohydrate kinase FGGY C-terminal" evidence="10">
    <location>
        <begin position="255"/>
        <end position="443"/>
    </location>
</feature>
<dbReference type="RefSeq" id="WP_022045841.1">
    <property type="nucleotide sequence ID" value="NZ_CYXV01000008.1"/>
</dbReference>
<keyword evidence="3" id="KW-0547">Nucleotide-binding</keyword>
<evidence type="ECO:0000256" key="3">
    <source>
        <dbReference type="ARBA" id="ARBA00022741"/>
    </source>
</evidence>
<dbReference type="Proteomes" id="UP000095495">
    <property type="component" value="Unassembled WGS sequence"/>
</dbReference>